<dbReference type="EMBL" id="PKPP01001718">
    <property type="protein sequence ID" value="PWA80491.1"/>
    <property type="molecule type" value="Genomic_DNA"/>
</dbReference>
<feature type="compositionally biased region" description="Polar residues" evidence="1">
    <location>
        <begin position="24"/>
        <end position="36"/>
    </location>
</feature>
<proteinExistence type="predicted"/>
<dbReference type="Proteomes" id="UP000245207">
    <property type="component" value="Unassembled WGS sequence"/>
</dbReference>
<dbReference type="PANTHER" id="PTHR31286">
    <property type="entry name" value="GLYCINE-RICH CELL WALL STRUCTURAL PROTEIN 1.8-LIKE"/>
    <property type="match status" value="1"/>
</dbReference>
<keyword evidence="3" id="KW-1185">Reference proteome</keyword>
<evidence type="ECO:0000313" key="3">
    <source>
        <dbReference type="Proteomes" id="UP000245207"/>
    </source>
</evidence>
<evidence type="ECO:0008006" key="4">
    <source>
        <dbReference type="Google" id="ProtNLM"/>
    </source>
</evidence>
<dbReference type="OrthoDB" id="1089417at2759"/>
<comment type="caution">
    <text evidence="2">The sequence shown here is derived from an EMBL/GenBank/DDBJ whole genome shotgun (WGS) entry which is preliminary data.</text>
</comment>
<sequence>MLDPDPTLLSMDPPPKPSDESVQPRKSNKSFVSNKSRNIEKNLKKNSSKGASRNKSAGEMDMVNEGLDTMEGVEEGNEEAAEVPPNSKEPSQMNVAGGNYEGENKTDNANVAPAMNVNAGTHTRSSLSFASALQGMTGSGSNKLRITSSMCENAFGRATFARVLVEVDAAKGLPGSIEVCYKSLGKSMSLEVEYAWSPLVCSHCKVFGHNFEACTKRELTEVEGAKMNEINAQHAQKASGGVKADDAWKTVSYKKV</sequence>
<dbReference type="AlphaFoldDB" id="A0A2U1P404"/>
<evidence type="ECO:0000256" key="1">
    <source>
        <dbReference type="SAM" id="MobiDB-lite"/>
    </source>
</evidence>
<evidence type="ECO:0000313" key="2">
    <source>
        <dbReference type="EMBL" id="PWA80491.1"/>
    </source>
</evidence>
<feature type="region of interest" description="Disordered" evidence="1">
    <location>
        <begin position="1"/>
        <end position="65"/>
    </location>
</feature>
<protein>
    <recommendedName>
        <fullName evidence="4">Zinc knuckle CX2CX4HX4C</fullName>
    </recommendedName>
</protein>
<reference evidence="2 3" key="1">
    <citation type="journal article" date="2018" name="Mol. Plant">
        <title>The genome of Artemisia annua provides insight into the evolution of Asteraceae family and artemisinin biosynthesis.</title>
        <authorList>
            <person name="Shen Q."/>
            <person name="Zhang L."/>
            <person name="Liao Z."/>
            <person name="Wang S."/>
            <person name="Yan T."/>
            <person name="Shi P."/>
            <person name="Liu M."/>
            <person name="Fu X."/>
            <person name="Pan Q."/>
            <person name="Wang Y."/>
            <person name="Lv Z."/>
            <person name="Lu X."/>
            <person name="Zhang F."/>
            <person name="Jiang W."/>
            <person name="Ma Y."/>
            <person name="Chen M."/>
            <person name="Hao X."/>
            <person name="Li L."/>
            <person name="Tang Y."/>
            <person name="Lv G."/>
            <person name="Zhou Y."/>
            <person name="Sun X."/>
            <person name="Brodelius P.E."/>
            <person name="Rose J.K.C."/>
            <person name="Tang K."/>
        </authorList>
    </citation>
    <scope>NUCLEOTIDE SEQUENCE [LARGE SCALE GENOMIC DNA]</scope>
    <source>
        <strain evidence="3">cv. Huhao1</strain>
        <tissue evidence="2">Leaf</tissue>
    </source>
</reference>
<organism evidence="2 3">
    <name type="scientific">Artemisia annua</name>
    <name type="common">Sweet wormwood</name>
    <dbReference type="NCBI Taxonomy" id="35608"/>
    <lineage>
        <taxon>Eukaryota</taxon>
        <taxon>Viridiplantae</taxon>
        <taxon>Streptophyta</taxon>
        <taxon>Embryophyta</taxon>
        <taxon>Tracheophyta</taxon>
        <taxon>Spermatophyta</taxon>
        <taxon>Magnoliopsida</taxon>
        <taxon>eudicotyledons</taxon>
        <taxon>Gunneridae</taxon>
        <taxon>Pentapetalae</taxon>
        <taxon>asterids</taxon>
        <taxon>campanulids</taxon>
        <taxon>Asterales</taxon>
        <taxon>Asteraceae</taxon>
        <taxon>Asteroideae</taxon>
        <taxon>Anthemideae</taxon>
        <taxon>Artemisiinae</taxon>
        <taxon>Artemisia</taxon>
    </lineage>
</organism>
<dbReference type="PANTHER" id="PTHR31286:SF180">
    <property type="entry name" value="OS10G0362600 PROTEIN"/>
    <property type="match status" value="1"/>
</dbReference>
<accession>A0A2U1P404</accession>
<name>A0A2U1P404_ARTAN</name>
<gene>
    <name evidence="2" type="ORF">CTI12_AA194660</name>
</gene>
<dbReference type="InterPro" id="IPR040256">
    <property type="entry name" value="At4g02000-like"/>
</dbReference>